<dbReference type="InterPro" id="IPR039942">
    <property type="entry name" value="SBSPO"/>
</dbReference>
<keyword evidence="1" id="KW-0732">Signal</keyword>
<evidence type="ECO:0000313" key="3">
    <source>
        <dbReference type="RefSeq" id="XP_025709084.1"/>
    </source>
</evidence>
<evidence type="ECO:0000313" key="2">
    <source>
        <dbReference type="Proteomes" id="UP000286641"/>
    </source>
</evidence>
<dbReference type="PANTHER" id="PTHR20920:SF4">
    <property type="entry name" value="SMB DOMAIN-CONTAINING PROTEIN"/>
    <property type="match status" value="1"/>
</dbReference>
<dbReference type="RefSeq" id="XP_025709084.1">
    <property type="nucleotide sequence ID" value="XM_025853299.1"/>
</dbReference>
<reference key="1">
    <citation type="submission" date="2019-01" db="UniProtKB">
        <authorList>
            <consortium name="RefSeq"/>
        </authorList>
    </citation>
    <scope>IDENTIFICATION</scope>
</reference>
<reference evidence="3" key="2">
    <citation type="submission" date="2025-08" db="UniProtKB">
        <authorList>
            <consortium name="RefSeq"/>
        </authorList>
    </citation>
    <scope>IDENTIFICATION</scope>
    <source>
        <tissue evidence="3">Blood</tissue>
    </source>
</reference>
<dbReference type="AlphaFoldDB" id="A0A3Q7MPS5"/>
<dbReference type="GeneID" id="112809900"/>
<keyword evidence="2" id="KW-1185">Reference proteome</keyword>
<evidence type="ECO:0000256" key="1">
    <source>
        <dbReference type="SAM" id="SignalP"/>
    </source>
</evidence>
<accession>A0A3Q7MPS5</accession>
<gene>
    <name evidence="3" type="primary">LOC112809900</name>
</gene>
<dbReference type="InParanoid" id="A0A3Q7MPS5"/>
<sequence>MALRSAARILPLALALAVVVEVSWGRRPSGVLWSGQGCAALGRCCPGRDPTCVARGPPRCFCDQACDAVRDCSPGYARVSPEWNGWSCCVKPCQISYRICRRHVLREPRNGCAPCPPLEELAGCVDYCGRQRVECQQSLIPALITTGSYGNKRKKRGVPKEQETVGYGVQFLLGPVPESRRESRRQVRAPHAQWTRYLTQGHMVCVRCEWPAPDARNQRCYGDVGGAGGNQLLQCQAAGHPPVPRDLGEAQAAPGLFLP</sequence>
<protein>
    <submittedName>
        <fullName evidence="3">Somatomedin-B and thrombospondin type-1 domain-containing protein-like</fullName>
    </submittedName>
</protein>
<organism evidence="2 3">
    <name type="scientific">Callorhinus ursinus</name>
    <name type="common">Northern fur seal</name>
    <dbReference type="NCBI Taxonomy" id="34884"/>
    <lineage>
        <taxon>Eukaryota</taxon>
        <taxon>Metazoa</taxon>
        <taxon>Chordata</taxon>
        <taxon>Craniata</taxon>
        <taxon>Vertebrata</taxon>
        <taxon>Euteleostomi</taxon>
        <taxon>Mammalia</taxon>
        <taxon>Eutheria</taxon>
        <taxon>Laurasiatheria</taxon>
        <taxon>Carnivora</taxon>
        <taxon>Caniformia</taxon>
        <taxon>Pinnipedia</taxon>
        <taxon>Otariidae</taxon>
        <taxon>Callorhinus</taxon>
    </lineage>
</organism>
<feature type="signal peptide" evidence="1">
    <location>
        <begin position="1"/>
        <end position="25"/>
    </location>
</feature>
<dbReference type="PANTHER" id="PTHR20920">
    <property type="entry name" value="RPE-SPONDIN"/>
    <property type="match status" value="1"/>
</dbReference>
<feature type="chain" id="PRO_5018746229" evidence="1">
    <location>
        <begin position="26"/>
        <end position="259"/>
    </location>
</feature>
<dbReference type="Proteomes" id="UP000286641">
    <property type="component" value="Unplaced"/>
</dbReference>
<name>A0A3Q7MPS5_CALUR</name>
<proteinExistence type="predicted"/>